<evidence type="ECO:0000256" key="4">
    <source>
        <dbReference type="RuleBase" id="RU003887"/>
    </source>
</evidence>
<dbReference type="InterPro" id="IPR050343">
    <property type="entry name" value="RsuA_PseudoU_synthase"/>
</dbReference>
<dbReference type="InterPro" id="IPR036986">
    <property type="entry name" value="S4_RNA-bd_sf"/>
</dbReference>
<dbReference type="CDD" id="cd00165">
    <property type="entry name" value="S4"/>
    <property type="match status" value="1"/>
</dbReference>
<dbReference type="Pfam" id="PF00849">
    <property type="entry name" value="PseudoU_synth_2"/>
    <property type="match status" value="1"/>
</dbReference>
<dbReference type="NCBIfam" id="TIGR00093">
    <property type="entry name" value="pseudouridine synthase"/>
    <property type="match status" value="1"/>
</dbReference>
<dbReference type="InterPro" id="IPR018496">
    <property type="entry name" value="PsdUridine_synth_RsuA/RluB_CS"/>
</dbReference>
<dbReference type="GO" id="GO:0000455">
    <property type="term" value="P:enzyme-directed rRNA pseudouridine synthesis"/>
    <property type="evidence" value="ECO:0007669"/>
    <property type="project" value="UniProtKB-ARBA"/>
</dbReference>
<dbReference type="GO" id="GO:0003723">
    <property type="term" value="F:RNA binding"/>
    <property type="evidence" value="ECO:0007669"/>
    <property type="project" value="UniProtKB-KW"/>
</dbReference>
<dbReference type="SMART" id="SM00363">
    <property type="entry name" value="S4"/>
    <property type="match status" value="1"/>
</dbReference>
<dbReference type="InterPro" id="IPR020094">
    <property type="entry name" value="TruA/RsuA/RluB/E/F_N"/>
</dbReference>
<dbReference type="GO" id="GO:0120159">
    <property type="term" value="F:rRNA pseudouridine synthase activity"/>
    <property type="evidence" value="ECO:0007669"/>
    <property type="project" value="UniProtKB-ARBA"/>
</dbReference>
<evidence type="ECO:0000256" key="1">
    <source>
        <dbReference type="ARBA" id="ARBA00008348"/>
    </source>
</evidence>
<proteinExistence type="inferred from homology"/>
<dbReference type="PROSITE" id="PS50889">
    <property type="entry name" value="S4"/>
    <property type="match status" value="1"/>
</dbReference>
<accession>A0AAE5CBK6</accession>
<evidence type="ECO:0000256" key="2">
    <source>
        <dbReference type="ARBA" id="ARBA00023235"/>
    </source>
</evidence>
<comment type="similarity">
    <text evidence="1 4">Belongs to the pseudouridine synthase RsuA family.</text>
</comment>
<dbReference type="Pfam" id="PF01479">
    <property type="entry name" value="S4"/>
    <property type="match status" value="1"/>
</dbReference>
<dbReference type="PANTHER" id="PTHR47683">
    <property type="entry name" value="PSEUDOURIDINE SYNTHASE FAMILY PROTEIN-RELATED"/>
    <property type="match status" value="1"/>
</dbReference>
<dbReference type="SUPFAM" id="SSF55174">
    <property type="entry name" value="Alpha-L RNA-binding motif"/>
    <property type="match status" value="1"/>
</dbReference>
<organism evidence="6 7">
    <name type="scientific">Candidatus Kutchimonas denitrificans</name>
    <dbReference type="NCBI Taxonomy" id="3056748"/>
    <lineage>
        <taxon>Bacteria</taxon>
        <taxon>Pseudomonadati</taxon>
        <taxon>Gemmatimonadota</taxon>
        <taxon>Gemmatimonadia</taxon>
        <taxon>Candidatus Palauibacterales</taxon>
        <taxon>Candidatus Palauibacteraceae</taxon>
        <taxon>Candidatus Kutchimonas</taxon>
    </lineage>
</organism>
<sequence>MTAKTPDSGEAVRLQKYLSRAGVASRRAAERLIGEGRVSVDGTVVTELGTRVVPGQQVVRVDGSEVGLNPIRWIATYKPAGYLTTRRDDRGRPTVYSLLPDRCEDLFYVGRLDRLTEGLLIFTNEGDTAHRLLHPKYEIPRRYRVEVEGDVGAAEARRLERGVPLDDGLAAAEDVRVDSDAGRRGNSEIHLTLREGRKREVRRMMEALDLPVKRLVRVSFGPIEIGDLSPGAWRELTDGEIRSLRAAVGMGEDDGNT</sequence>
<gene>
    <name evidence="6" type="ORF">GWO12_13005</name>
</gene>
<evidence type="ECO:0000313" key="7">
    <source>
        <dbReference type="Proteomes" id="UP000702544"/>
    </source>
</evidence>
<dbReference type="EMBL" id="JAACAK010000112">
    <property type="protein sequence ID" value="NIR76007.1"/>
    <property type="molecule type" value="Genomic_DNA"/>
</dbReference>
<evidence type="ECO:0000256" key="3">
    <source>
        <dbReference type="PROSITE-ProRule" id="PRU00182"/>
    </source>
</evidence>
<dbReference type="AlphaFoldDB" id="A0AAE5CBK6"/>
<dbReference type="CDD" id="cd02870">
    <property type="entry name" value="PseudoU_synth_RsuA_like"/>
    <property type="match status" value="1"/>
</dbReference>
<evidence type="ECO:0000259" key="5">
    <source>
        <dbReference type="SMART" id="SM00363"/>
    </source>
</evidence>
<dbReference type="InterPro" id="IPR042092">
    <property type="entry name" value="PsdUridine_s_RsuA/RluB/E/F_cat"/>
</dbReference>
<evidence type="ECO:0000313" key="6">
    <source>
        <dbReference type="EMBL" id="NIR76007.1"/>
    </source>
</evidence>
<dbReference type="EC" id="5.4.99.-" evidence="4"/>
<keyword evidence="2 4" id="KW-0413">Isomerase</keyword>
<dbReference type="Gene3D" id="3.30.70.1560">
    <property type="entry name" value="Alpha-L RNA-binding motif"/>
    <property type="match status" value="1"/>
</dbReference>
<protein>
    <recommendedName>
        <fullName evidence="4">Pseudouridine synthase</fullName>
        <ecNumber evidence="4">5.4.99.-</ecNumber>
    </recommendedName>
</protein>
<dbReference type="FunFam" id="3.10.290.10:FF:000003">
    <property type="entry name" value="Pseudouridine synthase"/>
    <property type="match status" value="1"/>
</dbReference>
<dbReference type="InterPro" id="IPR006145">
    <property type="entry name" value="PsdUridine_synth_RsuA/RluA"/>
</dbReference>
<dbReference type="InterPro" id="IPR020103">
    <property type="entry name" value="PsdUridine_synth_cat_dom_sf"/>
</dbReference>
<keyword evidence="3" id="KW-0694">RNA-binding</keyword>
<dbReference type="PROSITE" id="PS01149">
    <property type="entry name" value="PSI_RSU"/>
    <property type="match status" value="1"/>
</dbReference>
<dbReference type="SUPFAM" id="SSF55120">
    <property type="entry name" value="Pseudouridine synthase"/>
    <property type="match status" value="1"/>
</dbReference>
<comment type="caution">
    <text evidence="6">The sequence shown here is derived from an EMBL/GenBank/DDBJ whole genome shotgun (WGS) entry which is preliminary data.</text>
</comment>
<dbReference type="Proteomes" id="UP000702544">
    <property type="component" value="Unassembled WGS sequence"/>
</dbReference>
<feature type="domain" description="RNA-binding S4" evidence="5">
    <location>
        <begin position="12"/>
        <end position="72"/>
    </location>
</feature>
<dbReference type="PANTHER" id="PTHR47683:SF2">
    <property type="entry name" value="RNA-BINDING S4 DOMAIN-CONTAINING PROTEIN"/>
    <property type="match status" value="1"/>
</dbReference>
<dbReference type="InterPro" id="IPR000748">
    <property type="entry name" value="PsdUridine_synth_RsuA/RluB/E/F"/>
</dbReference>
<dbReference type="Gene3D" id="3.10.290.10">
    <property type="entry name" value="RNA-binding S4 domain"/>
    <property type="match status" value="1"/>
</dbReference>
<name>A0AAE5CBK6_9BACT</name>
<dbReference type="Gene3D" id="3.30.70.580">
    <property type="entry name" value="Pseudouridine synthase I, catalytic domain, N-terminal subdomain"/>
    <property type="match status" value="1"/>
</dbReference>
<reference evidence="6 7" key="1">
    <citation type="submission" date="2020-01" db="EMBL/GenBank/DDBJ databases">
        <title>Genomes assembled from Gulf of Kutch pelagic sediment metagenomes.</title>
        <authorList>
            <person name="Chandrashekar M."/>
            <person name="Mahajan M.S."/>
            <person name="Dave K.J."/>
            <person name="Vatsa P."/>
            <person name="Nathani N.M."/>
        </authorList>
    </citation>
    <scope>NUCLEOTIDE SEQUENCE [LARGE SCALE GENOMIC DNA]</scope>
    <source>
        <strain evidence="6">KS3-K002</strain>
    </source>
</reference>
<dbReference type="InterPro" id="IPR002942">
    <property type="entry name" value="S4_RNA-bd"/>
</dbReference>